<protein>
    <submittedName>
        <fullName evidence="3">Aldo/keto reductase</fullName>
    </submittedName>
</protein>
<evidence type="ECO:0000259" key="2">
    <source>
        <dbReference type="Pfam" id="PF00248"/>
    </source>
</evidence>
<sequence length="289" mass="30537">MITRTLGDTAVSALGLGGMPLSRPGRDGSLPDRDRAIATVHAALDRGVTLIDTADCYGPDGHPVDGGLGHNEELVAEALRSRSEEVLVATKGGIRRDGADWPVDGRPAWIREAVEGSLRRLGVETIDLYQHHRPDPAVPYVETIGVFRELHDAGLVRRVGLSNADVTQIATAHDILGDALVSVQNEFSPAFLSSRGELELCAQLGLAFLPWSPLGGMSSAAGLGDDHAAFAEVAAERGVSPQQVCLAWHLAQGDHVIPIPGASRPESVTDSLQAVDLVLTPEELARLDA</sequence>
<name>A0A7X0RF99_9ACTN</name>
<dbReference type="GO" id="GO:0016491">
    <property type="term" value="F:oxidoreductase activity"/>
    <property type="evidence" value="ECO:0007669"/>
    <property type="project" value="UniProtKB-KW"/>
</dbReference>
<feature type="domain" description="NADP-dependent oxidoreductase" evidence="2">
    <location>
        <begin position="14"/>
        <end position="289"/>
    </location>
</feature>
<proteinExistence type="predicted"/>
<accession>A0A7X0RF99</accession>
<evidence type="ECO:0000313" key="4">
    <source>
        <dbReference type="Proteomes" id="UP000523955"/>
    </source>
</evidence>
<evidence type="ECO:0000256" key="1">
    <source>
        <dbReference type="ARBA" id="ARBA00023002"/>
    </source>
</evidence>
<dbReference type="EMBL" id="JACKXE010000001">
    <property type="protein sequence ID" value="MBB6627100.1"/>
    <property type="molecule type" value="Genomic_DNA"/>
</dbReference>
<keyword evidence="1" id="KW-0560">Oxidoreductase</keyword>
<dbReference type="CDD" id="cd19088">
    <property type="entry name" value="AKR_AKR13B1"/>
    <property type="match status" value="1"/>
</dbReference>
<dbReference type="Pfam" id="PF00248">
    <property type="entry name" value="Aldo_ket_red"/>
    <property type="match status" value="1"/>
</dbReference>
<gene>
    <name evidence="3" type="ORF">H5V45_07170</name>
</gene>
<dbReference type="PANTHER" id="PTHR43625">
    <property type="entry name" value="AFLATOXIN B1 ALDEHYDE REDUCTASE"/>
    <property type="match status" value="1"/>
</dbReference>
<reference evidence="3 4" key="1">
    <citation type="submission" date="2020-08" db="EMBL/GenBank/DDBJ databases">
        <authorList>
            <person name="Seo M.-J."/>
        </authorList>
    </citation>
    <scope>NUCLEOTIDE SEQUENCE [LARGE SCALE GENOMIC DNA]</scope>
    <source>
        <strain evidence="3 4">KIGAM211</strain>
    </source>
</reference>
<keyword evidence="4" id="KW-1185">Reference proteome</keyword>
<evidence type="ECO:0000313" key="3">
    <source>
        <dbReference type="EMBL" id="MBB6627100.1"/>
    </source>
</evidence>
<dbReference type="PANTHER" id="PTHR43625:SF40">
    <property type="entry name" value="ALDO-KETO REDUCTASE YAKC [NADP(+)]"/>
    <property type="match status" value="1"/>
</dbReference>
<dbReference type="GO" id="GO:0005737">
    <property type="term" value="C:cytoplasm"/>
    <property type="evidence" value="ECO:0007669"/>
    <property type="project" value="TreeGrafter"/>
</dbReference>
<dbReference type="PRINTS" id="PR00069">
    <property type="entry name" value="ALDKETRDTASE"/>
</dbReference>
<organism evidence="3 4">
    <name type="scientific">Nocardioides luti</name>
    <dbReference type="NCBI Taxonomy" id="2761101"/>
    <lineage>
        <taxon>Bacteria</taxon>
        <taxon>Bacillati</taxon>
        <taxon>Actinomycetota</taxon>
        <taxon>Actinomycetes</taxon>
        <taxon>Propionibacteriales</taxon>
        <taxon>Nocardioidaceae</taxon>
        <taxon>Nocardioides</taxon>
    </lineage>
</organism>
<dbReference type="RefSeq" id="WP_185252299.1">
    <property type="nucleotide sequence ID" value="NZ_JACKXE010000001.1"/>
</dbReference>
<dbReference type="InterPro" id="IPR020471">
    <property type="entry name" value="AKR"/>
</dbReference>
<dbReference type="InterPro" id="IPR023210">
    <property type="entry name" value="NADP_OxRdtase_dom"/>
</dbReference>
<dbReference type="InterPro" id="IPR050791">
    <property type="entry name" value="Aldo-Keto_reductase"/>
</dbReference>
<dbReference type="AlphaFoldDB" id="A0A7X0RF99"/>
<dbReference type="SUPFAM" id="SSF51430">
    <property type="entry name" value="NAD(P)-linked oxidoreductase"/>
    <property type="match status" value="1"/>
</dbReference>
<dbReference type="InterPro" id="IPR036812">
    <property type="entry name" value="NAD(P)_OxRdtase_dom_sf"/>
</dbReference>
<comment type="caution">
    <text evidence="3">The sequence shown here is derived from an EMBL/GenBank/DDBJ whole genome shotgun (WGS) entry which is preliminary data.</text>
</comment>
<dbReference type="Gene3D" id="3.20.20.100">
    <property type="entry name" value="NADP-dependent oxidoreductase domain"/>
    <property type="match status" value="1"/>
</dbReference>
<dbReference type="Proteomes" id="UP000523955">
    <property type="component" value="Unassembled WGS sequence"/>
</dbReference>